<accession>A0A6I6HH86</accession>
<comment type="similarity">
    <text evidence="1">Belongs to the flagella basal body rod proteins family.</text>
</comment>
<comment type="subcellular location">
    <subcellularLocation>
        <location evidence="2">Bacterial flagellum basal body</location>
    </subcellularLocation>
</comment>
<evidence type="ECO:0000313" key="4">
    <source>
        <dbReference type="EMBL" id="QGW82245.1"/>
    </source>
</evidence>
<keyword evidence="2" id="KW-0975">Bacterial flagellum</keyword>
<evidence type="ECO:0000256" key="2">
    <source>
        <dbReference type="RuleBase" id="RU362062"/>
    </source>
</evidence>
<comment type="subunit">
    <text evidence="2">The basal body constitutes a major portion of the flagellar organelle and consists of four rings (L,P,S, and M) mounted on a central rod. The rod consists of about 26 subunits of FlgG in the distal portion, and FlgB, FlgC and FlgF are thought to build up the proximal portion of the rod with about 6 subunits each.</text>
</comment>
<evidence type="ECO:0000313" key="5">
    <source>
        <dbReference type="Proteomes" id="UP000425817"/>
    </source>
</evidence>
<dbReference type="NCBIfam" id="TIGR01395">
    <property type="entry name" value="FlgC"/>
    <property type="match status" value="1"/>
</dbReference>
<dbReference type="Proteomes" id="UP000425817">
    <property type="component" value="Chromosome"/>
</dbReference>
<dbReference type="Pfam" id="PF06429">
    <property type="entry name" value="Flg_bbr_C"/>
    <property type="match status" value="1"/>
</dbReference>
<feature type="domain" description="Flagellar basal-body/hook protein C-terminal" evidence="3">
    <location>
        <begin position="110"/>
        <end position="153"/>
    </location>
</feature>
<dbReference type="GO" id="GO:0071973">
    <property type="term" value="P:bacterial-type flagellum-dependent cell motility"/>
    <property type="evidence" value="ECO:0007669"/>
    <property type="project" value="UniProtKB-UniRule"/>
</dbReference>
<dbReference type="OrthoDB" id="9794148at2"/>
<dbReference type="EMBL" id="CP046622">
    <property type="protein sequence ID" value="QGW82245.1"/>
    <property type="molecule type" value="Genomic_DNA"/>
</dbReference>
<organism evidence="4 5">
    <name type="scientific">Variovorax paradoxus</name>
    <dbReference type="NCBI Taxonomy" id="34073"/>
    <lineage>
        <taxon>Bacteria</taxon>
        <taxon>Pseudomonadati</taxon>
        <taxon>Pseudomonadota</taxon>
        <taxon>Betaproteobacteria</taxon>
        <taxon>Burkholderiales</taxon>
        <taxon>Comamonadaceae</taxon>
        <taxon>Variovorax</taxon>
    </lineage>
</organism>
<name>A0A6I6HH86_VARPD</name>
<evidence type="ECO:0000259" key="3">
    <source>
        <dbReference type="Pfam" id="PF06429"/>
    </source>
</evidence>
<evidence type="ECO:0000256" key="1">
    <source>
        <dbReference type="ARBA" id="ARBA00009677"/>
    </source>
</evidence>
<proteinExistence type="inferred from homology"/>
<keyword evidence="4" id="KW-0966">Cell projection</keyword>
<dbReference type="AlphaFoldDB" id="A0A6I6HH86"/>
<dbReference type="InterPro" id="IPR010930">
    <property type="entry name" value="Flg_bb/hook_C_dom"/>
</dbReference>
<dbReference type="GO" id="GO:0030694">
    <property type="term" value="C:bacterial-type flagellum basal body, rod"/>
    <property type="evidence" value="ECO:0007669"/>
    <property type="project" value="UniProtKB-UniRule"/>
</dbReference>
<keyword evidence="4" id="KW-0969">Cilium</keyword>
<dbReference type="InterPro" id="IPR006299">
    <property type="entry name" value="FlgC"/>
</dbReference>
<gene>
    <name evidence="4" type="primary">flgC</name>
    <name evidence="4" type="ORF">GOQ09_11935</name>
</gene>
<keyword evidence="4" id="KW-0282">Flagellum</keyword>
<reference evidence="4 5" key="1">
    <citation type="submission" date="2019-12" db="EMBL/GenBank/DDBJ databases">
        <title>Hybrid Genome Assemblies of two High G+C Isolates from Undergraduate Microbiology Courses.</title>
        <authorList>
            <person name="Ne Ville C.J."/>
            <person name="Enright D."/>
            <person name="Hernandez I."/>
            <person name="Dodsworth J."/>
            <person name="Orwin P.M."/>
        </authorList>
    </citation>
    <scope>NUCLEOTIDE SEQUENCE [LARGE SCALE GENOMIC DNA]</scope>
    <source>
        <strain evidence="4 5">CSUSB</strain>
    </source>
</reference>
<protein>
    <recommendedName>
        <fullName evidence="2">Flagellar basal-body rod protein FlgC</fullName>
    </recommendedName>
</protein>
<dbReference type="RefSeq" id="WP_157613609.1">
    <property type="nucleotide sequence ID" value="NZ_CP046622.1"/>
</dbReference>
<sequence length="158" mass="16155">MDYMQSFAISAAGMNVERMRVDVAALNLANANTVQSVGGSSYQPLRVLAEAPSSNGALSGTDGGGFGALVSQGLESSDLASQAGPLARIVPANAAPRLVYEPGHPLADERGFVAYAGVDTATEMVSMMSATRAYEANVSAMNTARTLALRALDIGSNA</sequence>